<accession>A0AAV3TYA6</accession>
<comment type="caution">
    <text evidence="1">The sequence shown here is derived from an EMBL/GenBank/DDBJ whole genome shotgun (WGS) entry which is preliminary data.</text>
</comment>
<evidence type="ECO:0000313" key="2">
    <source>
        <dbReference type="Proteomes" id="UP001409585"/>
    </source>
</evidence>
<name>A0AAV3TYA6_9ALTE</name>
<organism evidence="1 2">
    <name type="scientific">Halioxenophilus aromaticivorans</name>
    <dbReference type="NCBI Taxonomy" id="1306992"/>
    <lineage>
        <taxon>Bacteria</taxon>
        <taxon>Pseudomonadati</taxon>
        <taxon>Pseudomonadota</taxon>
        <taxon>Gammaproteobacteria</taxon>
        <taxon>Alteromonadales</taxon>
        <taxon>Alteromonadaceae</taxon>
        <taxon>Halioxenophilus</taxon>
    </lineage>
</organism>
<protein>
    <recommendedName>
        <fullName evidence="3">Transposase</fullName>
    </recommendedName>
</protein>
<sequence length="97" mass="10865">MARLSRQQWQALIVEFENSGQTQTEFCKQRDINPKYFSLKRSKLIADDAVDRPAFTEVVLASPRTGGTVEITLGKVTITMPQTTHPAYLAEVIRALA</sequence>
<evidence type="ECO:0000313" key="1">
    <source>
        <dbReference type="EMBL" id="GAA4930375.1"/>
    </source>
</evidence>
<dbReference type="RefSeq" id="WP_345415930.1">
    <property type="nucleotide sequence ID" value="NZ_AP031496.1"/>
</dbReference>
<gene>
    <name evidence="1" type="ORF">GCM10025791_02790</name>
</gene>
<dbReference type="AlphaFoldDB" id="A0AAV3TYA6"/>
<dbReference type="EMBL" id="BAABLX010000003">
    <property type="protein sequence ID" value="GAA4930375.1"/>
    <property type="molecule type" value="Genomic_DNA"/>
</dbReference>
<dbReference type="Proteomes" id="UP001409585">
    <property type="component" value="Unassembled WGS sequence"/>
</dbReference>
<proteinExistence type="predicted"/>
<keyword evidence="2" id="KW-1185">Reference proteome</keyword>
<dbReference type="NCBIfam" id="NF047593">
    <property type="entry name" value="IS66_ISAeme5_TnpA"/>
    <property type="match status" value="1"/>
</dbReference>
<reference evidence="2" key="1">
    <citation type="journal article" date="2019" name="Int. J. Syst. Evol. Microbiol.">
        <title>The Global Catalogue of Microorganisms (GCM) 10K type strain sequencing project: providing services to taxonomists for standard genome sequencing and annotation.</title>
        <authorList>
            <consortium name="The Broad Institute Genomics Platform"/>
            <consortium name="The Broad Institute Genome Sequencing Center for Infectious Disease"/>
            <person name="Wu L."/>
            <person name="Ma J."/>
        </authorList>
    </citation>
    <scope>NUCLEOTIDE SEQUENCE [LARGE SCALE GENOMIC DNA]</scope>
    <source>
        <strain evidence="2">JCM 19134</strain>
    </source>
</reference>
<evidence type="ECO:0008006" key="3">
    <source>
        <dbReference type="Google" id="ProtNLM"/>
    </source>
</evidence>